<protein>
    <submittedName>
        <fullName evidence="1">Uncharacterized protein</fullName>
    </submittedName>
</protein>
<dbReference type="EMBL" id="KK198761">
    <property type="protein sequence ID" value="KCW55350.1"/>
    <property type="molecule type" value="Genomic_DNA"/>
</dbReference>
<proteinExistence type="predicted"/>
<dbReference type="AlphaFoldDB" id="A0A059APL4"/>
<reference evidence="1" key="1">
    <citation type="submission" date="2013-07" db="EMBL/GenBank/DDBJ databases">
        <title>The genome of Eucalyptus grandis.</title>
        <authorList>
            <person name="Schmutz J."/>
            <person name="Hayes R."/>
            <person name="Myburg A."/>
            <person name="Tuskan G."/>
            <person name="Grattapaglia D."/>
            <person name="Rokhsar D.S."/>
        </authorList>
    </citation>
    <scope>NUCLEOTIDE SEQUENCE</scope>
    <source>
        <tissue evidence="1">Leaf extractions</tissue>
    </source>
</reference>
<dbReference type="Gramene" id="KCW55350">
    <property type="protein sequence ID" value="KCW55350"/>
    <property type="gene ID" value="EUGRSUZ_I01269"/>
</dbReference>
<organism evidence="1">
    <name type="scientific">Eucalyptus grandis</name>
    <name type="common">Flooded gum</name>
    <dbReference type="NCBI Taxonomy" id="71139"/>
    <lineage>
        <taxon>Eukaryota</taxon>
        <taxon>Viridiplantae</taxon>
        <taxon>Streptophyta</taxon>
        <taxon>Embryophyta</taxon>
        <taxon>Tracheophyta</taxon>
        <taxon>Spermatophyta</taxon>
        <taxon>Magnoliopsida</taxon>
        <taxon>eudicotyledons</taxon>
        <taxon>Gunneridae</taxon>
        <taxon>Pentapetalae</taxon>
        <taxon>rosids</taxon>
        <taxon>malvids</taxon>
        <taxon>Myrtales</taxon>
        <taxon>Myrtaceae</taxon>
        <taxon>Myrtoideae</taxon>
        <taxon>Eucalypteae</taxon>
        <taxon>Eucalyptus</taxon>
    </lineage>
</organism>
<dbReference type="InParanoid" id="A0A059APL4"/>
<name>A0A059APL4_EUCGR</name>
<gene>
    <name evidence="1" type="ORF">EUGRSUZ_I01269</name>
</gene>
<evidence type="ECO:0000313" key="1">
    <source>
        <dbReference type="EMBL" id="KCW55350.1"/>
    </source>
</evidence>
<sequence length="71" mass="8062">MVTAWSLCWTAQPIFFFRKHVANQVKPGTASRTASRAMQYPKLHSEWILDTASSEQNEWRSSCRAACMAPS</sequence>
<accession>A0A059APL4</accession>